<dbReference type="InterPro" id="IPR012296">
    <property type="entry name" value="Nuclease_put_TT1808"/>
</dbReference>
<keyword evidence="3" id="KW-0540">Nuclease</keyword>
<comment type="caution">
    <text evidence="3">The sequence shown here is derived from an EMBL/GenBank/DDBJ whole genome shotgun (WGS) entry which is preliminary data.</text>
</comment>
<dbReference type="InterPro" id="IPR008538">
    <property type="entry name" value="Uma2"/>
</dbReference>
<evidence type="ECO:0000256" key="1">
    <source>
        <dbReference type="SAM" id="MobiDB-lite"/>
    </source>
</evidence>
<keyword evidence="3" id="KW-0255">Endonuclease</keyword>
<reference evidence="3 4" key="1">
    <citation type="submission" date="2020-08" db="EMBL/GenBank/DDBJ databases">
        <title>Sequencing the genomes of 1000 actinobacteria strains.</title>
        <authorList>
            <person name="Klenk H.-P."/>
        </authorList>
    </citation>
    <scope>NUCLEOTIDE SEQUENCE [LARGE SCALE GENOMIC DNA]</scope>
    <source>
        <strain evidence="3 4">DSM 43150</strain>
    </source>
</reference>
<dbReference type="CDD" id="cd06260">
    <property type="entry name" value="DUF820-like"/>
    <property type="match status" value="1"/>
</dbReference>
<organism evidence="3 4">
    <name type="scientific">Actinoplanes lobatus</name>
    <dbReference type="NCBI Taxonomy" id="113568"/>
    <lineage>
        <taxon>Bacteria</taxon>
        <taxon>Bacillati</taxon>
        <taxon>Actinomycetota</taxon>
        <taxon>Actinomycetes</taxon>
        <taxon>Micromonosporales</taxon>
        <taxon>Micromonosporaceae</taxon>
        <taxon>Actinoplanes</taxon>
    </lineage>
</organism>
<feature type="region of interest" description="Disordered" evidence="1">
    <location>
        <begin position="1"/>
        <end position="21"/>
    </location>
</feature>
<evidence type="ECO:0000313" key="4">
    <source>
        <dbReference type="Proteomes" id="UP000590511"/>
    </source>
</evidence>
<feature type="domain" description="Putative restriction endonuclease" evidence="2">
    <location>
        <begin position="20"/>
        <end position="187"/>
    </location>
</feature>
<dbReference type="PANTHER" id="PTHR35400:SF3">
    <property type="entry name" value="SLL1072 PROTEIN"/>
    <property type="match status" value="1"/>
</dbReference>
<keyword evidence="3" id="KW-0378">Hydrolase</keyword>
<protein>
    <submittedName>
        <fullName evidence="3">Uma2 family endonuclease</fullName>
    </submittedName>
</protein>
<dbReference type="InterPro" id="IPR011335">
    <property type="entry name" value="Restrct_endonuc-II-like"/>
</dbReference>
<proteinExistence type="predicted"/>
<evidence type="ECO:0000313" key="3">
    <source>
        <dbReference type="EMBL" id="MBB4754949.1"/>
    </source>
</evidence>
<name>A0A7W7HQX6_9ACTN</name>
<evidence type="ECO:0000259" key="2">
    <source>
        <dbReference type="Pfam" id="PF05685"/>
    </source>
</evidence>
<dbReference type="Pfam" id="PF05685">
    <property type="entry name" value="Uma2"/>
    <property type="match status" value="1"/>
</dbReference>
<gene>
    <name evidence="3" type="ORF">BJ964_009110</name>
</gene>
<dbReference type="GO" id="GO:0004519">
    <property type="term" value="F:endonuclease activity"/>
    <property type="evidence" value="ECO:0007669"/>
    <property type="project" value="UniProtKB-KW"/>
</dbReference>
<dbReference type="Gene3D" id="3.90.1570.10">
    <property type="entry name" value="tt1808, chain A"/>
    <property type="match status" value="1"/>
</dbReference>
<dbReference type="AlphaFoldDB" id="A0A7W7HQX6"/>
<dbReference type="Proteomes" id="UP000590511">
    <property type="component" value="Unassembled WGS sequence"/>
</dbReference>
<dbReference type="SUPFAM" id="SSF52980">
    <property type="entry name" value="Restriction endonuclease-like"/>
    <property type="match status" value="1"/>
</dbReference>
<dbReference type="PANTHER" id="PTHR35400">
    <property type="entry name" value="SLR1083 PROTEIN"/>
    <property type="match status" value="1"/>
</dbReference>
<dbReference type="EMBL" id="JACHNC010000001">
    <property type="protein sequence ID" value="MBB4754949.1"/>
    <property type="molecule type" value="Genomic_DNA"/>
</dbReference>
<accession>A0A7W7HQX6</accession>
<sequence>MEAEHEGRWHRPPPEGHVAEDLDRLPGLPSDAELIDGSIVIPSPRALSHMKALRLFESAFVRLAPRESYRVSRDISVVIGPRQRPRPDLLVVHARAEIDDEETCYPADAVVLVLEVTSRGSVTLDREWKPHLYADAGIPFHWRVERSSRGKPVVYAFERDPATQAYGPLGIFHDRVDLPVPFPIDIDLTEIDRM</sequence>
<dbReference type="RefSeq" id="WP_203832562.1">
    <property type="nucleotide sequence ID" value="NZ_BOMP01000052.1"/>
</dbReference>